<accession>A0A9W6PRL5</accession>
<dbReference type="Proteomes" id="UP001165124">
    <property type="component" value="Unassembled WGS sequence"/>
</dbReference>
<feature type="region of interest" description="Disordered" evidence="1">
    <location>
        <begin position="93"/>
        <end position="147"/>
    </location>
</feature>
<feature type="compositionally biased region" description="Basic and acidic residues" evidence="1">
    <location>
        <begin position="138"/>
        <end position="147"/>
    </location>
</feature>
<gene>
    <name evidence="2" type="ORF">Arub01_05090</name>
</gene>
<comment type="caution">
    <text evidence="2">The sequence shown here is derived from an EMBL/GenBank/DDBJ whole genome shotgun (WGS) entry which is preliminary data.</text>
</comment>
<name>A0A9W6PRL5_9ACTN</name>
<reference evidence="2" key="1">
    <citation type="submission" date="2023-02" db="EMBL/GenBank/DDBJ databases">
        <title>Actinomadura rubrobrunea NBRC 14622.</title>
        <authorList>
            <person name="Ichikawa N."/>
            <person name="Sato H."/>
            <person name="Tonouchi N."/>
        </authorList>
    </citation>
    <scope>NUCLEOTIDE SEQUENCE</scope>
    <source>
        <strain evidence="2">NBRC 14622</strain>
    </source>
</reference>
<evidence type="ECO:0008006" key="4">
    <source>
        <dbReference type="Google" id="ProtNLM"/>
    </source>
</evidence>
<dbReference type="AlphaFoldDB" id="A0A9W6PRL5"/>
<evidence type="ECO:0000313" key="3">
    <source>
        <dbReference type="Proteomes" id="UP001165124"/>
    </source>
</evidence>
<keyword evidence="3" id="KW-1185">Reference proteome</keyword>
<evidence type="ECO:0000313" key="2">
    <source>
        <dbReference type="EMBL" id="GLW62265.1"/>
    </source>
</evidence>
<protein>
    <recommendedName>
        <fullName evidence="4">DivIVA domain-containing protein</fullName>
    </recommendedName>
</protein>
<dbReference type="EMBL" id="BSRZ01000001">
    <property type="protein sequence ID" value="GLW62265.1"/>
    <property type="molecule type" value="Genomic_DNA"/>
</dbReference>
<evidence type="ECO:0000256" key="1">
    <source>
        <dbReference type="SAM" id="MobiDB-lite"/>
    </source>
</evidence>
<proteinExistence type="predicted"/>
<sequence>MVLVLAGLAVLGAVVVVAMGRGGELAPARPDHPPFRLPPGLAAPDPALLRLPRGLWGYQVEVADETLHRLAYALSERNVRVAELERQVDALRRRLGETGGAPADRPYPSYDPEIEPKLYGPAEPRRWDDPGDGTIDLNGRRDDEGPR</sequence>
<organism evidence="2 3">
    <name type="scientific">Actinomadura rubrobrunea</name>
    <dbReference type="NCBI Taxonomy" id="115335"/>
    <lineage>
        <taxon>Bacteria</taxon>
        <taxon>Bacillati</taxon>
        <taxon>Actinomycetota</taxon>
        <taxon>Actinomycetes</taxon>
        <taxon>Streptosporangiales</taxon>
        <taxon>Thermomonosporaceae</taxon>
        <taxon>Actinomadura</taxon>
    </lineage>
</organism>